<gene>
    <name evidence="1" type="ORF">OVN521_LOCUS111</name>
    <name evidence="2" type="ORF">UXM345_LOCUS29685</name>
</gene>
<proteinExistence type="predicted"/>
<accession>A0A818X7A6</accession>
<name>A0A818X7A6_9BILA</name>
<evidence type="ECO:0000313" key="2">
    <source>
        <dbReference type="EMBL" id="CAF4231771.1"/>
    </source>
</evidence>
<evidence type="ECO:0000313" key="3">
    <source>
        <dbReference type="Proteomes" id="UP000663866"/>
    </source>
</evidence>
<evidence type="ECO:0000313" key="1">
    <source>
        <dbReference type="EMBL" id="CAF3733169.1"/>
    </source>
</evidence>
<reference evidence="1" key="1">
    <citation type="submission" date="2021-02" db="EMBL/GenBank/DDBJ databases">
        <authorList>
            <person name="Nowell W R."/>
        </authorList>
    </citation>
    <scope>NUCLEOTIDE SEQUENCE</scope>
</reference>
<dbReference type="PANTHER" id="PTHR33119:SF1">
    <property type="entry name" value="FE2OG DIOXYGENASE DOMAIN-CONTAINING PROTEIN"/>
    <property type="match status" value="1"/>
</dbReference>
<keyword evidence="3" id="KW-1185">Reference proteome</keyword>
<sequence>MNFFIEPQMLGEKSHSLTFERGMKYSGRWHTEGQTENIVAVGVYYLYVDSELEGGTLKFRPKKAPQHSYDGIITDFEVASICTGTAIVFSNAMPHRFRQIRNLTADDGRRRIFLNFFIVDPDQKINLELTKIVLAPMDMIRSILQQWNEGQMPALVVDKIMQILQISSPWQTKDEAKVFRALVRKAMMEEKSGWGWICWGNCGTTEFVRALCAWSVRERQEMRGELHHTESDS</sequence>
<dbReference type="EMBL" id="CAJOBG010000004">
    <property type="protein sequence ID" value="CAF3733169.1"/>
    <property type="molecule type" value="Genomic_DNA"/>
</dbReference>
<protein>
    <submittedName>
        <fullName evidence="1">Uncharacterized protein</fullName>
    </submittedName>
</protein>
<dbReference type="AlphaFoldDB" id="A0A818X7A6"/>
<dbReference type="Proteomes" id="UP000663842">
    <property type="component" value="Unassembled WGS sequence"/>
</dbReference>
<dbReference type="Proteomes" id="UP000663866">
    <property type="component" value="Unassembled WGS sequence"/>
</dbReference>
<dbReference type="EMBL" id="CAJOBF010007404">
    <property type="protein sequence ID" value="CAF4231771.1"/>
    <property type="molecule type" value="Genomic_DNA"/>
</dbReference>
<organism evidence="1 3">
    <name type="scientific">Rotaria magnacalcarata</name>
    <dbReference type="NCBI Taxonomy" id="392030"/>
    <lineage>
        <taxon>Eukaryota</taxon>
        <taxon>Metazoa</taxon>
        <taxon>Spiralia</taxon>
        <taxon>Gnathifera</taxon>
        <taxon>Rotifera</taxon>
        <taxon>Eurotatoria</taxon>
        <taxon>Bdelloidea</taxon>
        <taxon>Philodinida</taxon>
        <taxon>Philodinidae</taxon>
        <taxon>Rotaria</taxon>
    </lineage>
</organism>
<comment type="caution">
    <text evidence="1">The sequence shown here is derived from an EMBL/GenBank/DDBJ whole genome shotgun (WGS) entry which is preliminary data.</text>
</comment>
<dbReference type="PANTHER" id="PTHR33119">
    <property type="entry name" value="IFI3P"/>
    <property type="match status" value="1"/>
</dbReference>
<dbReference type="InterPro" id="IPR025340">
    <property type="entry name" value="DUF4246"/>
</dbReference>